<dbReference type="SUPFAM" id="SSF55781">
    <property type="entry name" value="GAF domain-like"/>
    <property type="match status" value="1"/>
</dbReference>
<dbReference type="InterPro" id="IPR036388">
    <property type="entry name" value="WH-like_DNA-bd_sf"/>
</dbReference>
<dbReference type="PROSITE" id="PS51078">
    <property type="entry name" value="ICLR_ED"/>
    <property type="match status" value="1"/>
</dbReference>
<evidence type="ECO:0000256" key="3">
    <source>
        <dbReference type="ARBA" id="ARBA00023163"/>
    </source>
</evidence>
<evidence type="ECO:0000313" key="10">
    <source>
        <dbReference type="Proteomes" id="UP000199476"/>
    </source>
</evidence>
<comment type="function">
    <text evidence="4">May be an activator protein for the gylABX operon.</text>
</comment>
<keyword evidence="3" id="KW-0804">Transcription</keyword>
<evidence type="ECO:0000256" key="2">
    <source>
        <dbReference type="ARBA" id="ARBA00023125"/>
    </source>
</evidence>
<dbReference type="InterPro" id="IPR029016">
    <property type="entry name" value="GAF-like_dom_sf"/>
</dbReference>
<reference evidence="10" key="1">
    <citation type="submission" date="2016-10" db="EMBL/GenBank/DDBJ databases">
        <authorList>
            <person name="Varghese N."/>
            <person name="Submissions S."/>
        </authorList>
    </citation>
    <scope>NUCLEOTIDE SEQUENCE [LARGE SCALE GENOMIC DNA]</scope>
    <source>
        <strain evidence="10">SLAS-1</strain>
    </source>
</reference>
<dbReference type="PROSITE" id="PS51077">
    <property type="entry name" value="HTH_ICLR"/>
    <property type="match status" value="1"/>
</dbReference>
<evidence type="ECO:0000256" key="4">
    <source>
        <dbReference type="ARBA" id="ARBA00058938"/>
    </source>
</evidence>
<keyword evidence="10" id="KW-1185">Reference proteome</keyword>
<dbReference type="PANTHER" id="PTHR30136">
    <property type="entry name" value="HELIX-TURN-HELIX TRANSCRIPTIONAL REGULATOR, ICLR FAMILY"/>
    <property type="match status" value="1"/>
</dbReference>
<dbReference type="OrthoDB" id="9791752at2"/>
<feature type="domain" description="IclR-ED" evidence="8">
    <location>
        <begin position="75"/>
        <end position="258"/>
    </location>
</feature>
<dbReference type="PANTHER" id="PTHR30136:SF24">
    <property type="entry name" value="HTH-TYPE TRANSCRIPTIONAL REPRESSOR ALLR"/>
    <property type="match status" value="1"/>
</dbReference>
<dbReference type="InterPro" id="IPR005471">
    <property type="entry name" value="Tscrpt_reg_IclR_N"/>
</dbReference>
<protein>
    <recommendedName>
        <fullName evidence="5">Glycerol operon regulatory protein</fullName>
    </recommendedName>
</protein>
<dbReference type="EMBL" id="FNGO01000037">
    <property type="protein sequence ID" value="SDM45468.1"/>
    <property type="molecule type" value="Genomic_DNA"/>
</dbReference>
<proteinExistence type="predicted"/>
<evidence type="ECO:0000256" key="6">
    <source>
        <dbReference type="SAM" id="Coils"/>
    </source>
</evidence>
<evidence type="ECO:0000256" key="1">
    <source>
        <dbReference type="ARBA" id="ARBA00023015"/>
    </source>
</evidence>
<gene>
    <name evidence="9" type="ORF">SAMN04488692_13710</name>
</gene>
<dbReference type="Pfam" id="PF01614">
    <property type="entry name" value="IclR_C"/>
    <property type="match status" value="1"/>
</dbReference>
<keyword evidence="6" id="KW-0175">Coiled coil</keyword>
<dbReference type="GO" id="GO:0003677">
    <property type="term" value="F:DNA binding"/>
    <property type="evidence" value="ECO:0007669"/>
    <property type="project" value="UniProtKB-KW"/>
</dbReference>
<dbReference type="AlphaFoldDB" id="A0A1G9TCV5"/>
<dbReference type="Pfam" id="PF09339">
    <property type="entry name" value="HTH_IclR"/>
    <property type="match status" value="1"/>
</dbReference>
<evidence type="ECO:0000256" key="5">
    <source>
        <dbReference type="ARBA" id="ARBA00070406"/>
    </source>
</evidence>
<feature type="domain" description="HTH iclR-type" evidence="7">
    <location>
        <begin position="12"/>
        <end position="74"/>
    </location>
</feature>
<dbReference type="Gene3D" id="3.30.450.40">
    <property type="match status" value="1"/>
</dbReference>
<dbReference type="FunFam" id="1.10.10.10:FF:000056">
    <property type="entry name" value="IclR family transcriptional regulator"/>
    <property type="match status" value="1"/>
</dbReference>
<organism evidence="9 10">
    <name type="scientific">Halarsenatibacter silvermanii</name>
    <dbReference type="NCBI Taxonomy" id="321763"/>
    <lineage>
        <taxon>Bacteria</taxon>
        <taxon>Bacillati</taxon>
        <taxon>Bacillota</taxon>
        <taxon>Clostridia</taxon>
        <taxon>Halanaerobiales</taxon>
        <taxon>Halarsenatibacteraceae</taxon>
        <taxon>Halarsenatibacter</taxon>
    </lineage>
</organism>
<dbReference type="InterPro" id="IPR014757">
    <property type="entry name" value="Tscrpt_reg_IclR_C"/>
</dbReference>
<dbReference type="SUPFAM" id="SSF46785">
    <property type="entry name" value="Winged helix' DNA-binding domain"/>
    <property type="match status" value="1"/>
</dbReference>
<dbReference type="RefSeq" id="WP_089762257.1">
    <property type="nucleotide sequence ID" value="NZ_FNGO01000037.1"/>
</dbReference>
<evidence type="ECO:0000259" key="7">
    <source>
        <dbReference type="PROSITE" id="PS51077"/>
    </source>
</evidence>
<dbReference type="Gene3D" id="1.10.10.10">
    <property type="entry name" value="Winged helix-like DNA-binding domain superfamily/Winged helix DNA-binding domain"/>
    <property type="match status" value="1"/>
</dbReference>
<name>A0A1G9TCV5_9FIRM</name>
<accession>A0A1G9TCV5</accession>
<dbReference type="GO" id="GO:0003700">
    <property type="term" value="F:DNA-binding transcription factor activity"/>
    <property type="evidence" value="ECO:0007669"/>
    <property type="project" value="TreeGrafter"/>
</dbReference>
<dbReference type="SMART" id="SM00346">
    <property type="entry name" value="HTH_ICLR"/>
    <property type="match status" value="1"/>
</dbReference>
<keyword evidence="2 9" id="KW-0238">DNA-binding</keyword>
<evidence type="ECO:0000313" key="9">
    <source>
        <dbReference type="EMBL" id="SDM45468.1"/>
    </source>
</evidence>
<dbReference type="GO" id="GO:0045892">
    <property type="term" value="P:negative regulation of DNA-templated transcription"/>
    <property type="evidence" value="ECO:0007669"/>
    <property type="project" value="TreeGrafter"/>
</dbReference>
<sequence>MKKKDKKPGQLVKSLDRALDILERIIEHNKPLGITEISQGTDLHKSTVYRLVDTLCYRGYLSQDPETGKYKIGMKFFELGSRVINNLDLRTQAKPYLYELEDKTGETVHLGVLEDTEMIYIDKVESRQTIRMESQVGKRVHTHNTALGKVTLANLPEEEVDRIIEKAGLPEYTENTITDKDVLKRELEKIQEQNFALDDEESELGIRCISGPIFGHEGKIIAAFSISGPASRMTDDKIEQTQKIVKDYSLSISRAFGYSEYNQY</sequence>
<feature type="coiled-coil region" evidence="6">
    <location>
        <begin position="173"/>
        <end position="203"/>
    </location>
</feature>
<dbReference type="STRING" id="321763.SAMN04488692_13710"/>
<keyword evidence="1" id="KW-0805">Transcription regulation</keyword>
<dbReference type="InterPro" id="IPR036390">
    <property type="entry name" value="WH_DNA-bd_sf"/>
</dbReference>
<dbReference type="Proteomes" id="UP000199476">
    <property type="component" value="Unassembled WGS sequence"/>
</dbReference>
<evidence type="ECO:0000259" key="8">
    <source>
        <dbReference type="PROSITE" id="PS51078"/>
    </source>
</evidence>
<dbReference type="InterPro" id="IPR050707">
    <property type="entry name" value="HTH_MetabolicPath_Reg"/>
</dbReference>